<evidence type="ECO:0000256" key="1">
    <source>
        <dbReference type="ARBA" id="ARBA00001353"/>
    </source>
</evidence>
<dbReference type="SMART" id="SM00905">
    <property type="entry name" value="FolB"/>
    <property type="match status" value="1"/>
</dbReference>
<dbReference type="PANTHER" id="PTHR42844:SF1">
    <property type="entry name" value="DIHYDRONEOPTERIN ALDOLASE 1-RELATED"/>
    <property type="match status" value="1"/>
</dbReference>
<evidence type="ECO:0000313" key="8">
    <source>
        <dbReference type="EMBL" id="KGT72836.1"/>
    </source>
</evidence>
<dbReference type="EC" id="4.1.2.25" evidence="6"/>
<dbReference type="UniPathway" id="UPA00077">
    <property type="reaction ID" value="UER00154"/>
</dbReference>
<dbReference type="Proteomes" id="UP000030377">
    <property type="component" value="Unassembled WGS sequence"/>
</dbReference>
<protein>
    <recommendedName>
        <fullName evidence="6">7,8-dihydroneopterin aldolase</fullName>
        <ecNumber evidence="6">4.1.2.25</ecNumber>
    </recommendedName>
</protein>
<dbReference type="GO" id="GO:0005737">
    <property type="term" value="C:cytoplasm"/>
    <property type="evidence" value="ECO:0007669"/>
    <property type="project" value="TreeGrafter"/>
</dbReference>
<dbReference type="SUPFAM" id="SSF55620">
    <property type="entry name" value="Tetrahydrobiopterin biosynthesis enzymes-like"/>
    <property type="match status" value="1"/>
</dbReference>
<comment type="function">
    <text evidence="6">Catalyzes the conversion of 7,8-dihydroneopterin to 6-hydroxymethyl-7,8-dihydropterin.</text>
</comment>
<comment type="pathway">
    <text evidence="2 6">Cofactor biosynthesis; tetrahydrofolate biosynthesis; 2-amino-4-hydroxy-6-hydroxymethyl-7,8-dihydropteridine diphosphate from 7,8-dihydroneopterin triphosphate: step 3/4.</text>
</comment>
<accession>A0A0A3XI35</accession>
<feature type="domain" description="Dihydroneopterin aldolase/epimerase" evidence="7">
    <location>
        <begin position="4"/>
        <end position="116"/>
    </location>
</feature>
<dbReference type="AlphaFoldDB" id="A0A0A3XI35"/>
<dbReference type="GO" id="GO:0004150">
    <property type="term" value="F:dihydroneopterin aldolase activity"/>
    <property type="evidence" value="ECO:0007669"/>
    <property type="project" value="UniProtKB-UniRule"/>
</dbReference>
<dbReference type="GO" id="GO:0046654">
    <property type="term" value="P:tetrahydrofolate biosynthetic process"/>
    <property type="evidence" value="ECO:0007669"/>
    <property type="project" value="UniProtKB-UniRule"/>
</dbReference>
<dbReference type="GO" id="GO:0046656">
    <property type="term" value="P:folic acid biosynthetic process"/>
    <property type="evidence" value="ECO:0007669"/>
    <property type="project" value="UniProtKB-UniRule"/>
</dbReference>
<dbReference type="NCBIfam" id="TIGR00525">
    <property type="entry name" value="folB"/>
    <property type="match status" value="1"/>
</dbReference>
<proteinExistence type="inferred from homology"/>
<dbReference type="InterPro" id="IPR006157">
    <property type="entry name" value="FolB_dom"/>
</dbReference>
<dbReference type="PANTHER" id="PTHR42844">
    <property type="entry name" value="DIHYDRONEOPTERIN ALDOLASE 1-RELATED"/>
    <property type="match status" value="1"/>
</dbReference>
<gene>
    <name evidence="8" type="ORF">MA20_47980</name>
</gene>
<organism evidence="8 9">
    <name type="scientific">Bradyrhizobium japonicum</name>
    <dbReference type="NCBI Taxonomy" id="375"/>
    <lineage>
        <taxon>Bacteria</taxon>
        <taxon>Pseudomonadati</taxon>
        <taxon>Pseudomonadota</taxon>
        <taxon>Alphaproteobacteria</taxon>
        <taxon>Hyphomicrobiales</taxon>
        <taxon>Nitrobacteraceae</taxon>
        <taxon>Bradyrhizobium</taxon>
    </lineage>
</organism>
<reference evidence="8 9" key="1">
    <citation type="submission" date="2014-09" db="EMBL/GenBank/DDBJ databases">
        <title>Draft genome of Bradyrhizobium japonicum Is-34.</title>
        <authorList>
            <person name="Tsurumaru H."/>
            <person name="Yamakawa T."/>
            <person name="Hashimoto S."/>
            <person name="Okizaki K."/>
            <person name="Kanesaki Y."/>
            <person name="Yoshikawa H."/>
            <person name="Yajima S."/>
        </authorList>
    </citation>
    <scope>NUCLEOTIDE SEQUENCE [LARGE SCALE GENOMIC DNA]</scope>
    <source>
        <strain evidence="8 9">Is-34</strain>
    </source>
</reference>
<dbReference type="Gene3D" id="3.30.1130.10">
    <property type="match status" value="1"/>
</dbReference>
<comment type="catalytic activity">
    <reaction evidence="1 6">
        <text>7,8-dihydroneopterin = 6-hydroxymethyl-7,8-dihydropterin + glycolaldehyde</text>
        <dbReference type="Rhea" id="RHEA:10540"/>
        <dbReference type="ChEBI" id="CHEBI:17001"/>
        <dbReference type="ChEBI" id="CHEBI:17071"/>
        <dbReference type="ChEBI" id="CHEBI:44841"/>
        <dbReference type="EC" id="4.1.2.25"/>
    </reaction>
</comment>
<comment type="caution">
    <text evidence="8">The sequence shown here is derived from an EMBL/GenBank/DDBJ whole genome shotgun (WGS) entry which is preliminary data.</text>
</comment>
<keyword evidence="4 6" id="KW-0289">Folate biosynthesis</keyword>
<evidence type="ECO:0000256" key="4">
    <source>
        <dbReference type="ARBA" id="ARBA00022909"/>
    </source>
</evidence>
<dbReference type="InterPro" id="IPR006156">
    <property type="entry name" value="Dihydroneopterin_aldolase"/>
</dbReference>
<sequence>MDKIYFRQMSFYGYHGVFEAEAQLGQRFFVDLELSINLHQAGRTDDLNDTVNYADIFTCVQKIVEGERFQLVEALTARIADQLLEQFPFFETKVTVTKPNPPINGHYESVAIEMVRRKGDLA</sequence>
<name>A0A0A3XI35_BRAJP</name>
<keyword evidence="5 6" id="KW-0456">Lyase</keyword>
<dbReference type="Pfam" id="PF02152">
    <property type="entry name" value="FolB"/>
    <property type="match status" value="1"/>
</dbReference>
<dbReference type="EMBL" id="JRPN01000137">
    <property type="protein sequence ID" value="KGT72836.1"/>
    <property type="molecule type" value="Genomic_DNA"/>
</dbReference>
<evidence type="ECO:0000256" key="3">
    <source>
        <dbReference type="ARBA" id="ARBA00005708"/>
    </source>
</evidence>
<comment type="similarity">
    <text evidence="3 6">Belongs to the DHNA family.</text>
</comment>
<evidence type="ECO:0000256" key="6">
    <source>
        <dbReference type="RuleBase" id="RU362079"/>
    </source>
</evidence>
<dbReference type="CDD" id="cd00534">
    <property type="entry name" value="DHNA_DHNTPE"/>
    <property type="match status" value="1"/>
</dbReference>
<dbReference type="InterPro" id="IPR043133">
    <property type="entry name" value="GTP-CH-I_C/QueF"/>
</dbReference>
<dbReference type="FunFam" id="3.30.1130.10:FF:000003">
    <property type="entry name" value="7,8-dihydroneopterin aldolase"/>
    <property type="match status" value="1"/>
</dbReference>
<evidence type="ECO:0000256" key="5">
    <source>
        <dbReference type="ARBA" id="ARBA00023239"/>
    </source>
</evidence>
<evidence type="ECO:0000313" key="9">
    <source>
        <dbReference type="Proteomes" id="UP000030377"/>
    </source>
</evidence>
<evidence type="ECO:0000256" key="2">
    <source>
        <dbReference type="ARBA" id="ARBA00005013"/>
    </source>
</evidence>
<evidence type="ECO:0000259" key="7">
    <source>
        <dbReference type="SMART" id="SM00905"/>
    </source>
</evidence>
<dbReference type="NCBIfam" id="TIGR00526">
    <property type="entry name" value="folB_dom"/>
    <property type="match status" value="1"/>
</dbReference>